<reference evidence="2" key="2">
    <citation type="journal article" date="2021" name="PeerJ">
        <title>Extensive microbial diversity within the chicken gut microbiome revealed by metagenomics and culture.</title>
        <authorList>
            <person name="Gilroy R."/>
            <person name="Ravi A."/>
            <person name="Getino M."/>
            <person name="Pursley I."/>
            <person name="Horton D.L."/>
            <person name="Alikhan N.F."/>
            <person name="Baker D."/>
            <person name="Gharbi K."/>
            <person name="Hall N."/>
            <person name="Watson M."/>
            <person name="Adriaenssens E.M."/>
            <person name="Foster-Nyarko E."/>
            <person name="Jarju S."/>
            <person name="Secka A."/>
            <person name="Antonio M."/>
            <person name="Oren A."/>
            <person name="Chaudhuri R.R."/>
            <person name="La Ragione R."/>
            <person name="Hildebrand F."/>
            <person name="Pallen M.J."/>
        </authorList>
    </citation>
    <scope>NUCLEOTIDE SEQUENCE</scope>
    <source>
        <strain evidence="2">CHK160-1198</strain>
    </source>
</reference>
<name>A0A9D1SLW8_9FIRM</name>
<gene>
    <name evidence="2" type="ORF">IAB06_05385</name>
</gene>
<evidence type="ECO:0000256" key="1">
    <source>
        <dbReference type="SAM" id="SignalP"/>
    </source>
</evidence>
<reference evidence="2" key="1">
    <citation type="submission" date="2020-10" db="EMBL/GenBank/DDBJ databases">
        <authorList>
            <person name="Gilroy R."/>
        </authorList>
    </citation>
    <scope>NUCLEOTIDE SEQUENCE</scope>
    <source>
        <strain evidence="2">CHK160-1198</strain>
    </source>
</reference>
<comment type="caution">
    <text evidence="2">The sequence shown here is derived from an EMBL/GenBank/DDBJ whole genome shotgun (WGS) entry which is preliminary data.</text>
</comment>
<feature type="chain" id="PRO_5038854909" evidence="1">
    <location>
        <begin position="24"/>
        <end position="52"/>
    </location>
</feature>
<dbReference type="AlphaFoldDB" id="A0A9D1SLW8"/>
<evidence type="ECO:0000313" key="3">
    <source>
        <dbReference type="Proteomes" id="UP000824099"/>
    </source>
</evidence>
<feature type="signal peptide" evidence="1">
    <location>
        <begin position="1"/>
        <end position="23"/>
    </location>
</feature>
<proteinExistence type="predicted"/>
<protein>
    <submittedName>
        <fullName evidence="2">Uncharacterized protein</fullName>
    </submittedName>
</protein>
<accession>A0A9D1SLW8</accession>
<dbReference type="EMBL" id="DVNI01000085">
    <property type="protein sequence ID" value="HIU64447.1"/>
    <property type="molecule type" value="Genomic_DNA"/>
</dbReference>
<sequence length="52" mass="5998">MKKKLWFIMSLFLVIMIPVAAFAANYVGNARSHKFHYSSCRYVGQMNEGNKV</sequence>
<dbReference type="Proteomes" id="UP000824099">
    <property type="component" value="Unassembled WGS sequence"/>
</dbReference>
<evidence type="ECO:0000313" key="2">
    <source>
        <dbReference type="EMBL" id="HIU64447.1"/>
    </source>
</evidence>
<organism evidence="2 3">
    <name type="scientific">Candidatus Avacidaminococcus intestinavium</name>
    <dbReference type="NCBI Taxonomy" id="2840684"/>
    <lineage>
        <taxon>Bacteria</taxon>
        <taxon>Bacillati</taxon>
        <taxon>Bacillota</taxon>
        <taxon>Negativicutes</taxon>
        <taxon>Acidaminococcales</taxon>
        <taxon>Acidaminococcaceae</taxon>
        <taxon>Acidaminococcaceae incertae sedis</taxon>
        <taxon>Candidatus Avacidaminococcus</taxon>
    </lineage>
</organism>
<keyword evidence="1" id="KW-0732">Signal</keyword>